<dbReference type="EMBL" id="JBBPBM010000893">
    <property type="protein sequence ID" value="KAK8489808.1"/>
    <property type="molecule type" value="Genomic_DNA"/>
</dbReference>
<evidence type="ECO:0000313" key="2">
    <source>
        <dbReference type="EMBL" id="KAK8489808.1"/>
    </source>
</evidence>
<keyword evidence="1" id="KW-0479">Metal-binding</keyword>
<keyword evidence="1" id="KW-0503">Monooxygenase</keyword>
<evidence type="ECO:0000256" key="1">
    <source>
        <dbReference type="RuleBase" id="RU000461"/>
    </source>
</evidence>
<sequence length="535" mass="59428">MTLVSSSLHFNDSCTKIWSWFGNGSLPTSGLARLFFTFVGVFVIFRCSLMCIKSKKAKPRSPPGPRGLPLVGNLPFLEPDLHSYFARLSGTYGPVVKLQLGNKIGIVVSSPSTVREVLKDQDITFANRDAPVVGLLATGGHDIVWSPYGPQWRMLRKVCVLKMLSNATLDKMYSLRRRETRKAVDYLYVKAGAPVNLGEQMFLTILNVVTKMLWGSTVVGDAGANVGAEFKQVMSEITEILGLPNISDFFPVLAPLDLQGLYKRISKPVEKLNGIIDSMIDQRLKMVKGSGEPSGEVDFLQFLMQLKEENDSKTPLTLDQIKALLLDLVIGGTDTSSTSIEFTLAEVINNPEVMRKAQKELDVVVGKDNIVEESHIHKLPYLLAIMKESLRLHPVLPLLVPHSPAEACTVGGYAIPKGCRVFINAWAVHRDPSIWENPSEFNPDRFLDSQWDFSGNDFSYFPFGSGRRMCAGIAMAERMVLYSIATLLHSFDWKVPEDNKLDLSEKFGIVLKLKNPLVVVPIPRLSNPALYQSEL</sequence>
<dbReference type="PRINTS" id="PR00385">
    <property type="entry name" value="P450"/>
</dbReference>
<gene>
    <name evidence="2" type="ORF">V6N12_013665</name>
</gene>
<comment type="caution">
    <text evidence="2">The sequence shown here is derived from an EMBL/GenBank/DDBJ whole genome shotgun (WGS) entry which is preliminary data.</text>
</comment>
<keyword evidence="1" id="KW-0349">Heme</keyword>
<keyword evidence="1" id="KW-0560">Oxidoreductase</keyword>
<dbReference type="SUPFAM" id="SSF48264">
    <property type="entry name" value="Cytochrome P450"/>
    <property type="match status" value="1"/>
</dbReference>
<dbReference type="PROSITE" id="PS00086">
    <property type="entry name" value="CYTOCHROME_P450"/>
    <property type="match status" value="1"/>
</dbReference>
<dbReference type="InterPro" id="IPR001128">
    <property type="entry name" value="Cyt_P450"/>
</dbReference>
<accession>A0ABR2AA49</accession>
<dbReference type="InterPro" id="IPR036396">
    <property type="entry name" value="Cyt_P450_sf"/>
</dbReference>
<name>A0ABR2AA49_9ROSI</name>
<proteinExistence type="inferred from homology"/>
<dbReference type="InterPro" id="IPR017972">
    <property type="entry name" value="Cyt_P450_CS"/>
</dbReference>
<organism evidence="2 3">
    <name type="scientific">Hibiscus sabdariffa</name>
    <name type="common">roselle</name>
    <dbReference type="NCBI Taxonomy" id="183260"/>
    <lineage>
        <taxon>Eukaryota</taxon>
        <taxon>Viridiplantae</taxon>
        <taxon>Streptophyta</taxon>
        <taxon>Embryophyta</taxon>
        <taxon>Tracheophyta</taxon>
        <taxon>Spermatophyta</taxon>
        <taxon>Magnoliopsida</taxon>
        <taxon>eudicotyledons</taxon>
        <taxon>Gunneridae</taxon>
        <taxon>Pentapetalae</taxon>
        <taxon>rosids</taxon>
        <taxon>malvids</taxon>
        <taxon>Malvales</taxon>
        <taxon>Malvaceae</taxon>
        <taxon>Malvoideae</taxon>
        <taxon>Hibiscus</taxon>
    </lineage>
</organism>
<comment type="similarity">
    <text evidence="1">Belongs to the cytochrome P450 family.</text>
</comment>
<evidence type="ECO:0000313" key="3">
    <source>
        <dbReference type="Proteomes" id="UP001472677"/>
    </source>
</evidence>
<dbReference type="Pfam" id="PF00067">
    <property type="entry name" value="p450"/>
    <property type="match status" value="1"/>
</dbReference>
<dbReference type="Gene3D" id="1.10.630.10">
    <property type="entry name" value="Cytochrome P450"/>
    <property type="match status" value="1"/>
</dbReference>
<reference evidence="2 3" key="1">
    <citation type="journal article" date="2024" name="G3 (Bethesda)">
        <title>Genome assembly of Hibiscus sabdariffa L. provides insights into metabolisms of medicinal natural products.</title>
        <authorList>
            <person name="Kim T."/>
        </authorList>
    </citation>
    <scope>NUCLEOTIDE SEQUENCE [LARGE SCALE GENOMIC DNA]</scope>
    <source>
        <strain evidence="2">TK-2024</strain>
        <tissue evidence="2">Old leaves</tissue>
    </source>
</reference>
<dbReference type="CDD" id="cd11073">
    <property type="entry name" value="CYP76-like"/>
    <property type="match status" value="1"/>
</dbReference>
<dbReference type="PANTHER" id="PTHR47951:SF3">
    <property type="entry name" value="CYTOCHROME P450, FAMILY 706, SUBFAMILY A, POLYPEPTIDE 4"/>
    <property type="match status" value="1"/>
</dbReference>
<keyword evidence="3" id="KW-1185">Reference proteome</keyword>
<dbReference type="PANTHER" id="PTHR47951">
    <property type="entry name" value="OS08G0547900 PROTEIN"/>
    <property type="match status" value="1"/>
</dbReference>
<keyword evidence="1" id="KW-0408">Iron</keyword>
<dbReference type="Proteomes" id="UP001472677">
    <property type="component" value="Unassembled WGS sequence"/>
</dbReference>
<dbReference type="InterPro" id="IPR002401">
    <property type="entry name" value="Cyt_P450_E_grp-I"/>
</dbReference>
<evidence type="ECO:0008006" key="4">
    <source>
        <dbReference type="Google" id="ProtNLM"/>
    </source>
</evidence>
<protein>
    <recommendedName>
        <fullName evidence="4">Cytochrome P450</fullName>
    </recommendedName>
</protein>
<dbReference type="PRINTS" id="PR00463">
    <property type="entry name" value="EP450I"/>
</dbReference>